<evidence type="ECO:0000259" key="6">
    <source>
        <dbReference type="PROSITE" id="PS50186"/>
    </source>
</evidence>
<feature type="compositionally biased region" description="Low complexity" evidence="5">
    <location>
        <begin position="735"/>
        <end position="745"/>
    </location>
</feature>
<dbReference type="GO" id="GO:0035556">
    <property type="term" value="P:intracellular signal transduction"/>
    <property type="evidence" value="ECO:0007669"/>
    <property type="project" value="InterPro"/>
</dbReference>
<evidence type="ECO:0000256" key="1">
    <source>
        <dbReference type="ARBA" id="ARBA00004148"/>
    </source>
</evidence>
<dbReference type="GO" id="GO:1990130">
    <property type="term" value="C:GATOR1 complex"/>
    <property type="evidence" value="ECO:0007669"/>
    <property type="project" value="TreeGrafter"/>
</dbReference>
<comment type="similarity">
    <text evidence="2">Belongs to the IML1 family.</text>
</comment>
<dbReference type="PANTHER" id="PTHR13179:SF8">
    <property type="entry name" value="GATOR COMPLEX PROTEIN DEPDC5"/>
    <property type="match status" value="1"/>
</dbReference>
<dbReference type="Proteomes" id="UP001201980">
    <property type="component" value="Unassembled WGS sequence"/>
</dbReference>
<feature type="region of interest" description="Disordered" evidence="5">
    <location>
        <begin position="613"/>
        <end position="642"/>
    </location>
</feature>
<dbReference type="InterPro" id="IPR000591">
    <property type="entry name" value="DEP_dom"/>
</dbReference>
<evidence type="ECO:0000256" key="3">
    <source>
        <dbReference type="ARBA" id="ARBA00018529"/>
    </source>
</evidence>
<evidence type="ECO:0000256" key="4">
    <source>
        <dbReference type="ARBA" id="ARBA00021881"/>
    </source>
</evidence>
<dbReference type="Pfam" id="PF19418">
    <property type="entry name" value="DEPDC5_CTD"/>
    <property type="match status" value="1"/>
</dbReference>
<evidence type="ECO:0000256" key="2">
    <source>
        <dbReference type="ARBA" id="ARBA00005643"/>
    </source>
</evidence>
<proteinExistence type="inferred from homology"/>
<dbReference type="PROSITE" id="PS50186">
    <property type="entry name" value="DEP"/>
    <property type="match status" value="1"/>
</dbReference>
<organism evidence="7 8">
    <name type="scientific">Zalerion maritima</name>
    <dbReference type="NCBI Taxonomy" id="339359"/>
    <lineage>
        <taxon>Eukaryota</taxon>
        <taxon>Fungi</taxon>
        <taxon>Dikarya</taxon>
        <taxon>Ascomycota</taxon>
        <taxon>Pezizomycotina</taxon>
        <taxon>Sordariomycetes</taxon>
        <taxon>Lulworthiomycetidae</taxon>
        <taxon>Lulworthiales</taxon>
        <taxon>Lulworthiaceae</taxon>
        <taxon>Zalerion</taxon>
    </lineage>
</organism>
<gene>
    <name evidence="7" type="ORF">MKZ38_005707</name>
</gene>
<dbReference type="GO" id="GO:0005774">
    <property type="term" value="C:vacuolar membrane"/>
    <property type="evidence" value="ECO:0007669"/>
    <property type="project" value="UniProtKB-SubCell"/>
</dbReference>
<feature type="compositionally biased region" description="Low complexity" evidence="5">
    <location>
        <begin position="1720"/>
        <end position="1734"/>
    </location>
</feature>
<accession>A0AAD5RJW1</accession>
<feature type="region of interest" description="Disordered" evidence="5">
    <location>
        <begin position="688"/>
        <end position="749"/>
    </location>
</feature>
<feature type="region of interest" description="Disordered" evidence="5">
    <location>
        <begin position="1325"/>
        <end position="1364"/>
    </location>
</feature>
<name>A0AAD5RJW1_9PEZI</name>
<dbReference type="SUPFAM" id="SSF46785">
    <property type="entry name" value="Winged helix' DNA-binding domain"/>
    <property type="match status" value="1"/>
</dbReference>
<protein>
    <recommendedName>
        <fullName evidence="3">Vacuolar membrane-associated protein IML1</fullName>
    </recommendedName>
    <alternativeName>
        <fullName evidence="4">Vacuolar membrane-associated protein iml1</fullName>
    </alternativeName>
</protein>
<feature type="domain" description="DEP" evidence="6">
    <location>
        <begin position="1235"/>
        <end position="1315"/>
    </location>
</feature>
<comment type="caution">
    <text evidence="7">The sequence shown here is derived from an EMBL/GenBank/DDBJ whole genome shotgun (WGS) entry which is preliminary data.</text>
</comment>
<dbReference type="Pfam" id="PF00610">
    <property type="entry name" value="DEP"/>
    <property type="match status" value="1"/>
</dbReference>
<dbReference type="PANTHER" id="PTHR13179">
    <property type="entry name" value="DEP DOMAIN CONTAINING PROTEIN 5"/>
    <property type="match status" value="1"/>
</dbReference>
<dbReference type="InterPro" id="IPR045838">
    <property type="entry name" value="DEPDC5_CTD"/>
</dbReference>
<dbReference type="CDD" id="cd04449">
    <property type="entry name" value="DEP_DEPDC5-like"/>
    <property type="match status" value="1"/>
</dbReference>
<sequence>MTSRLSTGLGLPRPRLPSHLRQFSRGTAMDRSSSASSIEPVPSPAETISSNSTARECPSAQKKPPPERICTVSINEGFSKDEVQMNLDLFDNAVEPGSMMAMHILKTDQDKKSKGHDIDPKRRHLIFVKDMAKELKARHPNTELYVTRHFADSFGVKTGCQVLLTPVDPHAPDIEASHVELSFRDQYLSRADMWRLTIGELADKIVYKGQMILFMGTVKCHITAVYVEGEKVQSAFFGRNSRPIFRSESARYVIFIQMAQEMWEFDSDGSGEIMFNKCVNGFLPTLFKKWAALKVKHLVSIVLFSRVEFDTGLSAELGSSTLHQDYYTGVQPTGPRRPYKDFYRVVVSEMASGEWTTILHTLKKESNSFRKDISLHHLRSMGAFTTIPEDASPQGSSGSRIKAEPSLATYGNFLEAISLASSQFAHDHIDRDLTRTGISVVVITPGSGVFEVDYESLRRTTEALVGNGIGIDLICMPKMPLHSVPLFRYHNPLSIVRPRSIRSYDSTPRGQTPLAGSYNSLAESLSPTKASDSTIHNRVDANLTSHREEWCYAIPQWLHVSYWSGNDDEALSYQGIALSPPAQQEQAEFKSRCRMYNLQMRSVLEANEIEVTPLQEDPQYPRLNPESPSSRKHRGAVNSRTTHNFRAPDSLYEYVEGFRKFVPDRLVKTGEASIWKQLQEFDESRAKLPSRRRYRPEERREMASLSSSIKEKRYSGGQLASLSTSAKEKKSQPAKPITTTKMTSPPKTPKLMRQISLGQRGFGIAKPKAAVGETKAENAVATLSKLQPTPSKPGPVRPSSPQTISSNTSISDQSQSVPIVIKNTPTTGPITAASLVGSSFSHRQDENPELEFSDVLRQEDVQRLYNSKLLAEALPELPQFISTAASLSPWLSVVNPSNPDVNRIDAARLFSRWQHVFPRPSDMRVMKWKALCCPAAVPLTTEYFPTRVQFEAEYISQPYNIDQSMDDELAEEPKSRDDFLRELVGLRFSQGFQIVVGSAIAKAFGQRALKITDIFSRDHTAEDGTSVFMSVGNMIHQLSCVNNTEVEINIFSRKKTEPSEFDGPYTPAVRTILDADYETTEIDVIAPEVDRKWNYIDQFVASHDEEMLEQLRFWRARFVLIPVAPRNPSVPRTAGGDSEEEIRLEGIKRLGQLWQKHRWLAPSERRFSARKIKDPNPLDIVYKTEDASAVIAIELENLIEGLEGSGKGRLLNKERFRRDDLNAVVLAEAIQQPVEKGGIRMRNRRWHLRLHYNCFIGSDMTTWLLENFEDLESREEAEAFGNRLMAGEDNASGIFVHVEKRHPFRDGQYFYQIVREHAKPHAQGWFNSIRRNDSVPSTPISERPPTTRPSGDPSPISGTTTPTAVFPGGIKPKVVLSKVMKYDVDHRKKSYRPERINLHYDRLHNPDNCYHIRIDWMNVTAKLIEDAVGAWARLAGQYGLQLVEVPIAEACTITDNNPFRRPFILKLAIPPPDHHPEMYYDATSLTPHALPVKSRHFYQRAILRRFDFVLDMEASSNFPSAEVDISYSWGRPDFVYSQYIHRSGTLLAEITDDGDILLLANRLAGNRVAVSREKEMRIGGEQSNQQGTLDRSTARMVSSGAYTNYGIAEPTPVTSPLLRATAAPPSQSEFLNHHSPMARTTSTDALPAMGSSTFGNINPSGVAMHPHGTAPPHVGWTGSNKEIAQTVKEDLEIFCMDGPQLDAFYKELVEKAATAISSQAGTPSARPTSPSASGIGPIPEVSIPSIGLGPGLMAASELNGGNSPRMNSPAQALSPFARRASVQDGILGSRVSHPDRSSGT</sequence>
<dbReference type="GO" id="GO:1904262">
    <property type="term" value="P:negative regulation of TORC1 signaling"/>
    <property type="evidence" value="ECO:0007669"/>
    <property type="project" value="TreeGrafter"/>
</dbReference>
<dbReference type="InterPro" id="IPR027244">
    <property type="entry name" value="IML1"/>
</dbReference>
<feature type="compositionally biased region" description="Low complexity" evidence="5">
    <location>
        <begin position="802"/>
        <end position="812"/>
    </location>
</feature>
<dbReference type="GO" id="GO:0010508">
    <property type="term" value="P:positive regulation of autophagy"/>
    <property type="evidence" value="ECO:0007669"/>
    <property type="project" value="TreeGrafter"/>
</dbReference>
<dbReference type="SMART" id="SM00049">
    <property type="entry name" value="DEP"/>
    <property type="match status" value="1"/>
</dbReference>
<dbReference type="EMBL" id="JAKWBI020000342">
    <property type="protein sequence ID" value="KAJ2896277.1"/>
    <property type="molecule type" value="Genomic_DNA"/>
</dbReference>
<dbReference type="InterPro" id="IPR048255">
    <property type="entry name" value="IML1_N"/>
</dbReference>
<dbReference type="InterPro" id="IPR036388">
    <property type="entry name" value="WH-like_DNA-bd_sf"/>
</dbReference>
<dbReference type="InterPro" id="IPR036390">
    <property type="entry name" value="WH_DNA-bd_sf"/>
</dbReference>
<evidence type="ECO:0000256" key="5">
    <source>
        <dbReference type="SAM" id="MobiDB-lite"/>
    </source>
</evidence>
<dbReference type="Gene3D" id="1.10.10.10">
    <property type="entry name" value="Winged helix-like DNA-binding domain superfamily/Winged helix DNA-binding domain"/>
    <property type="match status" value="1"/>
</dbReference>
<keyword evidence="8" id="KW-1185">Reference proteome</keyword>
<feature type="region of interest" description="Disordered" evidence="5">
    <location>
        <begin position="783"/>
        <end position="812"/>
    </location>
</feature>
<feature type="region of interest" description="Disordered" evidence="5">
    <location>
        <begin position="1755"/>
        <end position="1800"/>
    </location>
</feature>
<reference evidence="7" key="1">
    <citation type="submission" date="2022-07" db="EMBL/GenBank/DDBJ databases">
        <title>Draft genome sequence of Zalerion maritima ATCC 34329, a (micro)plastics degrading marine fungus.</title>
        <authorList>
            <person name="Paco A."/>
            <person name="Goncalves M.F.M."/>
            <person name="Rocha-Santos T.A.P."/>
            <person name="Alves A."/>
        </authorList>
    </citation>
    <scope>NUCLEOTIDE SEQUENCE</scope>
    <source>
        <strain evidence="7">ATCC 34329</strain>
    </source>
</reference>
<feature type="compositionally biased region" description="Low complexity" evidence="5">
    <location>
        <begin position="32"/>
        <end position="46"/>
    </location>
</feature>
<feature type="region of interest" description="Disordered" evidence="5">
    <location>
        <begin position="1"/>
        <end position="68"/>
    </location>
</feature>
<feature type="compositionally biased region" description="Polar residues" evidence="5">
    <location>
        <begin position="1759"/>
        <end position="1771"/>
    </location>
</feature>
<dbReference type="Pfam" id="PF12257">
    <property type="entry name" value="IML1"/>
    <property type="match status" value="1"/>
</dbReference>
<evidence type="ECO:0000313" key="7">
    <source>
        <dbReference type="EMBL" id="KAJ2896277.1"/>
    </source>
</evidence>
<comment type="subcellular location">
    <subcellularLocation>
        <location evidence="1">Vacuole membrane</location>
        <topology evidence="1">Peripheral membrane protein</topology>
    </subcellularLocation>
</comment>
<evidence type="ECO:0000313" key="8">
    <source>
        <dbReference type="Proteomes" id="UP001201980"/>
    </source>
</evidence>
<feature type="region of interest" description="Disordered" evidence="5">
    <location>
        <begin position="1716"/>
        <end position="1738"/>
    </location>
</feature>
<dbReference type="GO" id="GO:0005096">
    <property type="term" value="F:GTPase activator activity"/>
    <property type="evidence" value="ECO:0007669"/>
    <property type="project" value="InterPro"/>
</dbReference>